<proteinExistence type="predicted"/>
<protein>
    <recommendedName>
        <fullName evidence="6">B box-type domain-containing protein</fullName>
    </recommendedName>
</protein>
<dbReference type="Proteomes" id="UP001367508">
    <property type="component" value="Unassembled WGS sequence"/>
</dbReference>
<dbReference type="PANTHER" id="PTHR31717:SF116">
    <property type="entry name" value="B-BOX TYPE ZINC FINGER PROTEIN"/>
    <property type="match status" value="1"/>
</dbReference>
<dbReference type="AlphaFoldDB" id="A0AAN9L2Y0"/>
<evidence type="ECO:0000313" key="8">
    <source>
        <dbReference type="Proteomes" id="UP001367508"/>
    </source>
</evidence>
<feature type="compositionally biased region" description="Low complexity" evidence="5">
    <location>
        <begin position="229"/>
        <end position="241"/>
    </location>
</feature>
<dbReference type="Pfam" id="PF00643">
    <property type="entry name" value="zf-B_box"/>
    <property type="match status" value="1"/>
</dbReference>
<evidence type="ECO:0000256" key="5">
    <source>
        <dbReference type="SAM" id="MobiDB-lite"/>
    </source>
</evidence>
<dbReference type="EMBL" id="JAYMYQ010000005">
    <property type="protein sequence ID" value="KAK7327991.1"/>
    <property type="molecule type" value="Genomic_DNA"/>
</dbReference>
<gene>
    <name evidence="7" type="ORF">VNO77_22085</name>
</gene>
<keyword evidence="3" id="KW-0862">Zinc</keyword>
<feature type="domain" description="B box-type" evidence="6">
    <location>
        <begin position="93"/>
        <end position="139"/>
    </location>
</feature>
<dbReference type="SMART" id="SM00336">
    <property type="entry name" value="BBOX"/>
    <property type="match status" value="1"/>
</dbReference>
<keyword evidence="8" id="KW-1185">Reference proteome</keyword>
<feature type="region of interest" description="Disordered" evidence="5">
    <location>
        <begin position="177"/>
        <end position="252"/>
    </location>
</feature>
<organism evidence="7 8">
    <name type="scientific">Canavalia gladiata</name>
    <name type="common">Sword bean</name>
    <name type="synonym">Dolichos gladiatus</name>
    <dbReference type="NCBI Taxonomy" id="3824"/>
    <lineage>
        <taxon>Eukaryota</taxon>
        <taxon>Viridiplantae</taxon>
        <taxon>Streptophyta</taxon>
        <taxon>Embryophyta</taxon>
        <taxon>Tracheophyta</taxon>
        <taxon>Spermatophyta</taxon>
        <taxon>Magnoliopsida</taxon>
        <taxon>eudicotyledons</taxon>
        <taxon>Gunneridae</taxon>
        <taxon>Pentapetalae</taxon>
        <taxon>rosids</taxon>
        <taxon>fabids</taxon>
        <taxon>Fabales</taxon>
        <taxon>Fabaceae</taxon>
        <taxon>Papilionoideae</taxon>
        <taxon>50 kb inversion clade</taxon>
        <taxon>NPAAA clade</taxon>
        <taxon>indigoferoid/millettioid clade</taxon>
        <taxon>Phaseoleae</taxon>
        <taxon>Canavalia</taxon>
    </lineage>
</organism>
<evidence type="ECO:0000256" key="1">
    <source>
        <dbReference type="ARBA" id="ARBA00022723"/>
    </source>
</evidence>
<keyword evidence="2 4" id="KW-0863">Zinc-finger</keyword>
<comment type="caution">
    <text evidence="7">The sequence shown here is derived from an EMBL/GenBank/DDBJ whole genome shotgun (WGS) entry which is preliminary data.</text>
</comment>
<feature type="compositionally biased region" description="Acidic residues" evidence="5">
    <location>
        <begin position="181"/>
        <end position="216"/>
    </location>
</feature>
<evidence type="ECO:0000259" key="6">
    <source>
        <dbReference type="PROSITE" id="PS50119"/>
    </source>
</evidence>
<evidence type="ECO:0000256" key="3">
    <source>
        <dbReference type="ARBA" id="ARBA00022833"/>
    </source>
</evidence>
<dbReference type="InterPro" id="IPR049808">
    <property type="entry name" value="CONSTANS-like_Bbox1"/>
</dbReference>
<dbReference type="PROSITE" id="PS50119">
    <property type="entry name" value="ZF_BBOX"/>
    <property type="match status" value="1"/>
</dbReference>
<sequence>MVVLATDEISQHGMIMIEWLISWKYNPVDEATWEEQGALEKSSFIFALRTRQLLKKWHSWVYQDKVNPAHYEVLQIYLGCGVAITTERKEFKVEMKKCELCNCPAKLFCESDQASLCWECDAKVHSANFLVTKHPRILLCQVCQSLTAWHGTGPKFVPTISVCNTCVSNKNETCNQQNHDDYDDDDDEEEEEEEDDMGEDDIENDGVGVDEDDEENQVVPWTSTPPPSVSTSSNSVATSSTKFSNIEEGGSD</sequence>
<dbReference type="CDD" id="cd19821">
    <property type="entry name" value="Bbox1_BBX-like"/>
    <property type="match status" value="1"/>
</dbReference>
<dbReference type="PANTHER" id="PTHR31717">
    <property type="entry name" value="ZINC FINGER PROTEIN CONSTANS-LIKE 10"/>
    <property type="match status" value="1"/>
</dbReference>
<accession>A0AAN9L2Y0</accession>
<keyword evidence="1" id="KW-0479">Metal-binding</keyword>
<evidence type="ECO:0000256" key="4">
    <source>
        <dbReference type="PROSITE-ProRule" id="PRU00024"/>
    </source>
</evidence>
<dbReference type="GO" id="GO:0008270">
    <property type="term" value="F:zinc ion binding"/>
    <property type="evidence" value="ECO:0007669"/>
    <property type="project" value="UniProtKB-KW"/>
</dbReference>
<evidence type="ECO:0000313" key="7">
    <source>
        <dbReference type="EMBL" id="KAK7327991.1"/>
    </source>
</evidence>
<reference evidence="7 8" key="1">
    <citation type="submission" date="2024-01" db="EMBL/GenBank/DDBJ databases">
        <title>The genomes of 5 underutilized Papilionoideae crops provide insights into root nodulation and disease resistanc.</title>
        <authorList>
            <person name="Jiang F."/>
        </authorList>
    </citation>
    <scope>NUCLEOTIDE SEQUENCE [LARGE SCALE GENOMIC DNA]</scope>
    <source>
        <strain evidence="7">LVBAO_FW01</strain>
        <tissue evidence="7">Leaves</tissue>
    </source>
</reference>
<dbReference type="InterPro" id="IPR000315">
    <property type="entry name" value="Znf_B-box"/>
</dbReference>
<name>A0AAN9L2Y0_CANGL</name>
<evidence type="ECO:0000256" key="2">
    <source>
        <dbReference type="ARBA" id="ARBA00022771"/>
    </source>
</evidence>